<sequence>MTQANLSETLFKPSFKHPETSTLVRRTRHDQETQGLHSTLEGEKTSSWYRMINRLMWIWRGVDPWEIEDVLSRIAASKADRSNEQLLDTVIGYRGGNWIYEWTKQGADWQQRAIESIDNAQTGQFWLNAANLYSIAAYPHIKGDELAEQAQTLANRAYEEAAKYLPYELKELAFPIAGGGTLTGFLHMPSQGKAPFPTVLMCGNLEMLQSDYHRLFQDYFAPAGMAMLTIDVPSVGFSSRWKLTQDSSFLHQQVLRALPDVPWIDHTRVAAFGFRFGANIAVRLAYLESQRLCGVACLGPVVHHLLSDPTRQQQVPDMFMDVLASRLGMPYSTDASLKTELGRYSLKTQGLLGRRCPTPMLAGFWDNDPLCPKEEASLIVNSSAQGKLMPVNFSPVYQNFDRALQQISAWLQDKVC</sequence>
<evidence type="ECO:0000256" key="3">
    <source>
        <dbReference type="HAMAP-Rule" id="MF_01063"/>
    </source>
</evidence>
<dbReference type="Pfam" id="PF06500">
    <property type="entry name" value="FrsA-like"/>
    <property type="match status" value="1"/>
</dbReference>
<accession>A0A093SX99</accession>
<dbReference type="HAMAP" id="MF_01063">
    <property type="entry name" value="FrsA"/>
    <property type="match status" value="1"/>
</dbReference>
<dbReference type="InterPro" id="IPR010520">
    <property type="entry name" value="FrsA-like"/>
</dbReference>
<keyword evidence="1 3" id="KW-0719">Serine esterase</keyword>
<reference evidence="7 8" key="1">
    <citation type="submission" date="2014-08" db="EMBL/GenBank/DDBJ databases">
        <title>Genome sequences of NCPPB Pectobacterium isolates.</title>
        <authorList>
            <person name="Glover R.H."/>
            <person name="Sapp M."/>
            <person name="Elphinstone J."/>
        </authorList>
    </citation>
    <scope>NUCLEOTIDE SEQUENCE [LARGE SCALE GENOMIC DNA]</scope>
    <source>
        <strain evidence="6 7">NCPPB 2793</strain>
        <strain evidence="5 8">NCPPB 2795</strain>
    </source>
</reference>
<comment type="catalytic activity">
    <reaction evidence="3">
        <text>a carboxylic ester + H2O = an alcohol + a carboxylate + H(+)</text>
        <dbReference type="Rhea" id="RHEA:21164"/>
        <dbReference type="ChEBI" id="CHEBI:15377"/>
        <dbReference type="ChEBI" id="CHEBI:15378"/>
        <dbReference type="ChEBI" id="CHEBI:29067"/>
        <dbReference type="ChEBI" id="CHEBI:30879"/>
        <dbReference type="ChEBI" id="CHEBI:33308"/>
        <dbReference type="EC" id="3.1.1.1"/>
    </reaction>
</comment>
<dbReference type="Proteomes" id="UP000032874">
    <property type="component" value="Unassembled WGS sequence"/>
</dbReference>
<dbReference type="PANTHER" id="PTHR22946:SF4">
    <property type="entry name" value="ESTERASE FRSA"/>
    <property type="match status" value="1"/>
</dbReference>
<evidence type="ECO:0000313" key="8">
    <source>
        <dbReference type="Proteomes" id="UP000032874"/>
    </source>
</evidence>
<evidence type="ECO:0000313" key="5">
    <source>
        <dbReference type="EMBL" id="KFX03045.1"/>
    </source>
</evidence>
<keyword evidence="2 3" id="KW-0378">Hydrolase</keyword>
<dbReference type="Gene3D" id="3.40.50.1820">
    <property type="entry name" value="alpha/beta hydrolase"/>
    <property type="match status" value="1"/>
</dbReference>
<comment type="similarity">
    <text evidence="3">Belongs to the FrsA family.</text>
</comment>
<evidence type="ECO:0000256" key="1">
    <source>
        <dbReference type="ARBA" id="ARBA00022487"/>
    </source>
</evidence>
<keyword evidence="7" id="KW-1185">Reference proteome</keyword>
<dbReference type="PANTHER" id="PTHR22946">
    <property type="entry name" value="DIENELACTONE HYDROLASE DOMAIN-CONTAINING PROTEIN-RELATED"/>
    <property type="match status" value="1"/>
</dbReference>
<dbReference type="RefSeq" id="WP_039308264.1">
    <property type="nucleotide sequence ID" value="NZ_JQHL01000017.1"/>
</dbReference>
<evidence type="ECO:0000313" key="6">
    <source>
        <dbReference type="EMBL" id="KFX14711.1"/>
    </source>
</evidence>
<dbReference type="NCBIfam" id="NF003460">
    <property type="entry name" value="PRK05077.1"/>
    <property type="match status" value="1"/>
</dbReference>
<evidence type="ECO:0000313" key="7">
    <source>
        <dbReference type="Proteomes" id="UP000032869"/>
    </source>
</evidence>
<dbReference type="EC" id="3.1.1.1" evidence="3"/>
<dbReference type="SUPFAM" id="SSF53474">
    <property type="entry name" value="alpha/beta-Hydrolases"/>
    <property type="match status" value="1"/>
</dbReference>
<protein>
    <recommendedName>
        <fullName evidence="3">Esterase FrsA</fullName>
        <ecNumber evidence="3">3.1.1.1</ecNumber>
    </recommendedName>
</protein>
<organism evidence="5 8">
    <name type="scientific">Pectobacterium betavasculorum</name>
    <dbReference type="NCBI Taxonomy" id="55207"/>
    <lineage>
        <taxon>Bacteria</taxon>
        <taxon>Pseudomonadati</taxon>
        <taxon>Pseudomonadota</taxon>
        <taxon>Gammaproteobacteria</taxon>
        <taxon>Enterobacterales</taxon>
        <taxon>Pectobacteriaceae</taxon>
        <taxon>Pectobacterium</taxon>
    </lineage>
</organism>
<dbReference type="InterPro" id="IPR050261">
    <property type="entry name" value="FrsA_esterase"/>
</dbReference>
<evidence type="ECO:0000256" key="4">
    <source>
        <dbReference type="SAM" id="MobiDB-lite"/>
    </source>
</evidence>
<comment type="function">
    <text evidence="3">Catalyzes the hydrolysis of esters.</text>
</comment>
<dbReference type="eggNOG" id="COG1073">
    <property type="taxonomic scope" value="Bacteria"/>
</dbReference>
<dbReference type="GO" id="GO:0106435">
    <property type="term" value="F:carboxylesterase activity"/>
    <property type="evidence" value="ECO:0007669"/>
    <property type="project" value="UniProtKB-EC"/>
</dbReference>
<feature type="region of interest" description="Disordered" evidence="4">
    <location>
        <begin position="19"/>
        <end position="39"/>
    </location>
</feature>
<evidence type="ECO:0000256" key="2">
    <source>
        <dbReference type="ARBA" id="ARBA00022801"/>
    </source>
</evidence>
<dbReference type="InterPro" id="IPR029058">
    <property type="entry name" value="AB_hydrolase_fold"/>
</dbReference>
<dbReference type="OrthoDB" id="5590073at2"/>
<comment type="caution">
    <text evidence="5">The sequence shown here is derived from an EMBL/GenBank/DDBJ whole genome shotgun (WGS) entry which is preliminary data.</text>
</comment>
<dbReference type="AlphaFoldDB" id="A0A093SX99"/>
<proteinExistence type="inferred from homology"/>
<name>A0A093SX99_9GAMM</name>
<dbReference type="STRING" id="55207.KP22_16675"/>
<dbReference type="InterPro" id="IPR043423">
    <property type="entry name" value="FrsA"/>
</dbReference>
<dbReference type="EMBL" id="JQHM01000010">
    <property type="protein sequence ID" value="KFX03045.1"/>
    <property type="molecule type" value="Genomic_DNA"/>
</dbReference>
<dbReference type="EMBL" id="JQHL01000017">
    <property type="protein sequence ID" value="KFX14711.1"/>
    <property type="molecule type" value="Genomic_DNA"/>
</dbReference>
<gene>
    <name evidence="3 5" type="primary">frsA</name>
    <name evidence="6" type="ORF">JV35_19180</name>
    <name evidence="5" type="ORF">KP22_16675</name>
</gene>
<dbReference type="Proteomes" id="UP000032869">
    <property type="component" value="Unassembled WGS sequence"/>
</dbReference>